<feature type="transmembrane region" description="Helical" evidence="2">
    <location>
        <begin position="104"/>
        <end position="126"/>
    </location>
</feature>
<gene>
    <name evidence="3" type="ORF">PR048_021338</name>
</gene>
<accession>A0ABQ9GXX2</accession>
<dbReference type="EMBL" id="JARBHB010000008">
    <property type="protein sequence ID" value="KAJ8876889.1"/>
    <property type="molecule type" value="Genomic_DNA"/>
</dbReference>
<protein>
    <submittedName>
        <fullName evidence="3">Uncharacterized protein</fullName>
    </submittedName>
</protein>
<keyword evidence="2" id="KW-0472">Membrane</keyword>
<sequence length="837" mass="93226">MNENTSRMSQTRYRVTIAVARNDEPAKLNGKLSALTLHFSTLPPWTAVGSAHTTSKAQTVNAALRRCAKSDRLSHIGVIVLQEITRTDHTRHGLHLSLTGMEKLADLIVVNFAYFHSIISYGIIFWGNCIDSKKVFHVQKRVVRINNLWQNKDSYRPLFKSSEILTIACEYMFSVPTYIRVQKQPFISEKLSKKGRPTLVANFSVNYNTTFKKFASVTKNSKQLIEFFIDCTFYSSRNLQSSSTHIFARAHSPGGLHQRLPAAGLRQYMYVLGRHLESSPTRVMHRGGLRRQPVSPEHSCAVAKHIGNSGRREEVCDASKSRCCRHLQLEGGGADRYEASFPDEGRARQLSRRQLQQIFRTEALHLSTYSDHVRAKVLGSGIGLATDYTDEMVGSPLKVHTAGREYHTTATSTTKSFRDQFSEIRPQLHVKQRRFLEISPALAASGIVAQGPRAAPLPPPQGSYNIVLLKILPPLGYLGGGGGFHYETKSEPWGKRRGKRNSRGCEGGKPSGREGRNLVAARFIVARAVTLSGWTDGARPPPLRNTMRGEEEEKGKETGTRNVVSRTRGVASKQLNTRDPEACGNSTVYFHAATLLCVIRDVICCQMAIGYSRLKAGRAIATGYCSVKENSAQARCAVAAIHVTTFPSDSTLKNNTSLPSTSNGKLIGNWARLLYGIFECSRLTWHSRRGYEKTSQHCGLLRQLKTGCDLAVPRTEQIRVPVVDRDARFHSPMRNRLLAMLRALYGKYHIARIETGSCSAMTRFSRFACLPLPKCREKKTIDTKIKTPWLHVCYVTATLAQGRTPVNTRRPTSGQREQGLTKFVSCKPTGLLGRQPG</sequence>
<feature type="region of interest" description="Disordered" evidence="1">
    <location>
        <begin position="489"/>
        <end position="513"/>
    </location>
</feature>
<feature type="compositionally biased region" description="Basic and acidic residues" evidence="1">
    <location>
        <begin position="547"/>
        <end position="559"/>
    </location>
</feature>
<evidence type="ECO:0000313" key="3">
    <source>
        <dbReference type="EMBL" id="KAJ8876889.1"/>
    </source>
</evidence>
<organism evidence="3 4">
    <name type="scientific">Dryococelus australis</name>
    <dbReference type="NCBI Taxonomy" id="614101"/>
    <lineage>
        <taxon>Eukaryota</taxon>
        <taxon>Metazoa</taxon>
        <taxon>Ecdysozoa</taxon>
        <taxon>Arthropoda</taxon>
        <taxon>Hexapoda</taxon>
        <taxon>Insecta</taxon>
        <taxon>Pterygota</taxon>
        <taxon>Neoptera</taxon>
        <taxon>Polyneoptera</taxon>
        <taxon>Phasmatodea</taxon>
        <taxon>Verophasmatodea</taxon>
        <taxon>Anareolatae</taxon>
        <taxon>Phasmatidae</taxon>
        <taxon>Eurycanthinae</taxon>
        <taxon>Dryococelus</taxon>
    </lineage>
</organism>
<evidence type="ECO:0000313" key="4">
    <source>
        <dbReference type="Proteomes" id="UP001159363"/>
    </source>
</evidence>
<name>A0ABQ9GXX2_9NEOP</name>
<evidence type="ECO:0000256" key="1">
    <source>
        <dbReference type="SAM" id="MobiDB-lite"/>
    </source>
</evidence>
<evidence type="ECO:0000256" key="2">
    <source>
        <dbReference type="SAM" id="Phobius"/>
    </source>
</evidence>
<reference evidence="3 4" key="1">
    <citation type="submission" date="2023-02" db="EMBL/GenBank/DDBJ databases">
        <title>LHISI_Scaffold_Assembly.</title>
        <authorList>
            <person name="Stuart O.P."/>
            <person name="Cleave R."/>
            <person name="Magrath M.J.L."/>
            <person name="Mikheyev A.S."/>
        </authorList>
    </citation>
    <scope>NUCLEOTIDE SEQUENCE [LARGE SCALE GENOMIC DNA]</scope>
    <source>
        <strain evidence="3">Daus_M_001</strain>
        <tissue evidence="3">Leg muscle</tissue>
    </source>
</reference>
<keyword evidence="2" id="KW-1133">Transmembrane helix</keyword>
<feature type="region of interest" description="Disordered" evidence="1">
    <location>
        <begin position="536"/>
        <end position="563"/>
    </location>
</feature>
<keyword evidence="4" id="KW-1185">Reference proteome</keyword>
<proteinExistence type="predicted"/>
<comment type="caution">
    <text evidence="3">The sequence shown here is derived from an EMBL/GenBank/DDBJ whole genome shotgun (WGS) entry which is preliminary data.</text>
</comment>
<keyword evidence="2" id="KW-0812">Transmembrane</keyword>
<dbReference type="Proteomes" id="UP001159363">
    <property type="component" value="Chromosome 7"/>
</dbReference>